<organism evidence="10 11">
    <name type="scientific">Fukomys damarensis</name>
    <name type="common">Damaraland mole rat</name>
    <name type="synonym">Cryptomys damarensis</name>
    <dbReference type="NCBI Taxonomy" id="885580"/>
    <lineage>
        <taxon>Eukaryota</taxon>
        <taxon>Metazoa</taxon>
        <taxon>Chordata</taxon>
        <taxon>Craniata</taxon>
        <taxon>Vertebrata</taxon>
        <taxon>Euteleostomi</taxon>
        <taxon>Mammalia</taxon>
        <taxon>Eutheria</taxon>
        <taxon>Euarchontoglires</taxon>
        <taxon>Glires</taxon>
        <taxon>Rodentia</taxon>
        <taxon>Hystricomorpha</taxon>
        <taxon>Bathyergidae</taxon>
        <taxon>Fukomys</taxon>
    </lineage>
</organism>
<dbReference type="Pfam" id="PF00335">
    <property type="entry name" value="Tetraspanin"/>
    <property type="match status" value="1"/>
</dbReference>
<dbReference type="PANTHER" id="PTHR19282:SF154">
    <property type="entry name" value="TETRASPANIN-33"/>
    <property type="match status" value="1"/>
</dbReference>
<protein>
    <submittedName>
        <fullName evidence="10">Tetraspanin-33</fullName>
    </submittedName>
</protein>
<evidence type="ECO:0000256" key="1">
    <source>
        <dbReference type="ARBA" id="ARBA00004651"/>
    </source>
</evidence>
<keyword evidence="2" id="KW-1003">Cell membrane</keyword>
<dbReference type="Proteomes" id="UP000028990">
    <property type="component" value="Unassembled WGS sequence"/>
</dbReference>
<dbReference type="InterPro" id="IPR018499">
    <property type="entry name" value="Tetraspanin/Peripherin"/>
</dbReference>
<feature type="non-terminal residue" evidence="10">
    <location>
        <position position="1"/>
    </location>
</feature>
<feature type="chain" id="PRO_5001871114" evidence="9">
    <location>
        <begin position="20"/>
        <end position="75"/>
    </location>
</feature>
<comment type="subcellular location">
    <subcellularLocation>
        <location evidence="1">Cell membrane</location>
        <topology evidence="1">Multi-pass membrane protein</topology>
    </subcellularLocation>
</comment>
<gene>
    <name evidence="10" type="ORF">H920_17876</name>
</gene>
<evidence type="ECO:0000256" key="9">
    <source>
        <dbReference type="SAM" id="SignalP"/>
    </source>
</evidence>
<keyword evidence="4 8" id="KW-1133">Transmembrane helix</keyword>
<evidence type="ECO:0000256" key="3">
    <source>
        <dbReference type="ARBA" id="ARBA00022692"/>
    </source>
</evidence>
<proteinExistence type="predicted"/>
<keyword evidence="3 8" id="KW-0812">Transmembrane</keyword>
<evidence type="ECO:0000256" key="7">
    <source>
        <dbReference type="ARBA" id="ARBA00023180"/>
    </source>
</evidence>
<dbReference type="EMBL" id="KN124601">
    <property type="protein sequence ID" value="KFO20713.1"/>
    <property type="molecule type" value="Genomic_DNA"/>
</dbReference>
<keyword evidence="5 8" id="KW-0472">Membrane</keyword>
<evidence type="ECO:0000256" key="4">
    <source>
        <dbReference type="ARBA" id="ARBA00022989"/>
    </source>
</evidence>
<keyword evidence="7" id="KW-0325">Glycoprotein</keyword>
<dbReference type="AlphaFoldDB" id="A0A091CSA2"/>
<dbReference type="PANTHER" id="PTHR19282">
    <property type="entry name" value="TETRASPANIN"/>
    <property type="match status" value="1"/>
</dbReference>
<evidence type="ECO:0000256" key="5">
    <source>
        <dbReference type="ARBA" id="ARBA00023136"/>
    </source>
</evidence>
<evidence type="ECO:0000256" key="2">
    <source>
        <dbReference type="ARBA" id="ARBA00022475"/>
    </source>
</evidence>
<evidence type="ECO:0000313" key="11">
    <source>
        <dbReference type="Proteomes" id="UP000028990"/>
    </source>
</evidence>
<keyword evidence="6" id="KW-1015">Disulfide bond</keyword>
<feature type="signal peptide" evidence="9">
    <location>
        <begin position="1"/>
        <end position="19"/>
    </location>
</feature>
<evidence type="ECO:0000256" key="6">
    <source>
        <dbReference type="ARBA" id="ARBA00023157"/>
    </source>
</evidence>
<evidence type="ECO:0000256" key="8">
    <source>
        <dbReference type="SAM" id="Phobius"/>
    </source>
</evidence>
<name>A0A091CSA2_FUKDA</name>
<reference evidence="10 11" key="1">
    <citation type="submission" date="2013-11" db="EMBL/GenBank/DDBJ databases">
        <title>The Damaraland mole rat (Fukomys damarensis) genome and evolution of African mole rats.</title>
        <authorList>
            <person name="Gladyshev V.N."/>
            <person name="Fang X."/>
        </authorList>
    </citation>
    <scope>NUCLEOTIDE SEQUENCE [LARGE SCALE GENOMIC DNA]</scope>
    <source>
        <tissue evidence="10">Liver</tissue>
    </source>
</reference>
<keyword evidence="11" id="KW-1185">Reference proteome</keyword>
<accession>A0A091CSA2</accession>
<feature type="transmembrane region" description="Helical" evidence="8">
    <location>
        <begin position="29"/>
        <end position="52"/>
    </location>
</feature>
<sequence length="75" mass="8171">LFVMVGVLMFLLSFCGCMGSLRENICRLQTFPLCLTIIFLLQLAAGVLGFVFSDKAQGKVSDHQQCHCAGSTEPD</sequence>
<keyword evidence="9" id="KW-0732">Signal</keyword>
<evidence type="ECO:0000313" key="10">
    <source>
        <dbReference type="EMBL" id="KFO20713.1"/>
    </source>
</evidence>
<dbReference type="GO" id="GO:0005886">
    <property type="term" value="C:plasma membrane"/>
    <property type="evidence" value="ECO:0007669"/>
    <property type="project" value="UniProtKB-SubCell"/>
</dbReference>